<feature type="transmembrane region" description="Helical" evidence="1">
    <location>
        <begin position="72"/>
        <end position="90"/>
    </location>
</feature>
<sequence length="119" mass="14034">MNTEHNPTRDQAKQLRRKVQEINEAESNTMEQVPDSIQEMDTDILNLPPRKEIHQQKKQTTRLKISNPTQRFLFIVFFILLIIVGAYFIIGDKLFTTISIYSFYFEGAIKSYLIPHLYL</sequence>
<evidence type="ECO:0000313" key="5">
    <source>
        <dbReference type="Proteomes" id="UP001356080"/>
    </source>
</evidence>
<reference evidence="2" key="1">
    <citation type="submission" date="2016-11" db="EMBL/GenBank/DDBJ databases">
        <title>Complete genome sequence of Virgibacillus dokdonensis 21D, a halophilic bacterium isolated from the deep hypersaline anoxic basin Discovery in the Mediterranean Sea.</title>
        <authorList>
            <person name="Zeaiter Z."/>
            <person name="Booth J.M."/>
            <person name="Prosdocimi E.M."/>
            <person name="Mapelli F."/>
            <person name="Fusi M."/>
            <person name="Daffonchio D."/>
            <person name="Borin S."/>
            <person name="Crotti E."/>
        </authorList>
    </citation>
    <scope>NUCLEOTIDE SEQUENCE</scope>
    <source>
        <strain evidence="2">21D</strain>
    </source>
</reference>
<keyword evidence="1" id="KW-0472">Membrane</keyword>
<evidence type="ECO:0000256" key="1">
    <source>
        <dbReference type="SAM" id="Phobius"/>
    </source>
</evidence>
<keyword evidence="1" id="KW-1133">Transmembrane helix</keyword>
<evidence type="ECO:0000313" key="3">
    <source>
        <dbReference type="EMBL" id="MEF2291852.1"/>
    </source>
</evidence>
<dbReference type="EMBL" id="JAZHPM010000010">
    <property type="protein sequence ID" value="MEF2291852.1"/>
    <property type="molecule type" value="Genomic_DNA"/>
</dbReference>
<dbReference type="Proteomes" id="UP001356080">
    <property type="component" value="Unassembled WGS sequence"/>
</dbReference>
<accession>A0A2K9J350</accession>
<gene>
    <name evidence="2" type="ORF">A21D_03348</name>
    <name evidence="3" type="ORF">V2W34_07460</name>
</gene>
<proteinExistence type="predicted"/>
<name>A0A2K9J350_9BACI</name>
<dbReference type="STRING" id="302167.GCA_900166595_02240"/>
<protein>
    <submittedName>
        <fullName evidence="2">Uncharacterized protein</fullName>
    </submittedName>
</protein>
<keyword evidence="1" id="KW-0812">Transmembrane</keyword>
<dbReference type="RefSeq" id="WP_077703646.1">
    <property type="nucleotide sequence ID" value="NZ_CP018622.1"/>
</dbReference>
<evidence type="ECO:0000313" key="4">
    <source>
        <dbReference type="Proteomes" id="UP000234237"/>
    </source>
</evidence>
<organism evidence="2 4">
    <name type="scientific">Virgibacillus dokdonensis</name>
    <dbReference type="NCBI Taxonomy" id="302167"/>
    <lineage>
        <taxon>Bacteria</taxon>
        <taxon>Bacillati</taxon>
        <taxon>Bacillota</taxon>
        <taxon>Bacilli</taxon>
        <taxon>Bacillales</taxon>
        <taxon>Bacillaceae</taxon>
        <taxon>Virgibacillus</taxon>
    </lineage>
</organism>
<evidence type="ECO:0000313" key="2">
    <source>
        <dbReference type="EMBL" id="AUJ26382.1"/>
    </source>
</evidence>
<dbReference type="EMBL" id="CP018622">
    <property type="protein sequence ID" value="AUJ26382.1"/>
    <property type="molecule type" value="Genomic_DNA"/>
</dbReference>
<dbReference type="AlphaFoldDB" id="A0A2K9J350"/>
<dbReference type="KEGG" id="vpn:A21D_03348"/>
<reference evidence="3 5" key="3">
    <citation type="submission" date="2024-01" db="EMBL/GenBank/DDBJ databases">
        <title>Survival strategy associated with biotechnological potential of Virgibacillus dokdonensis T4.6 isolated from salt-fermented shrimp paste.</title>
        <authorList>
            <person name="Doan T.V."/>
            <person name="Quach N.T."/>
            <person name="Phi Q.-T."/>
        </authorList>
    </citation>
    <scope>NUCLEOTIDE SEQUENCE [LARGE SCALE GENOMIC DNA]</scope>
    <source>
        <strain evidence="3 5">T4.6</strain>
    </source>
</reference>
<reference evidence="4" key="2">
    <citation type="submission" date="2016-11" db="EMBL/GenBank/DDBJ databases">
        <title>Complete genome sequence of Virgibacillus pantothenticus 21D, a halophilic bacterium isolated from the deep hypersaline anoxic basin Discovery in the Mediterranean Sea.</title>
        <authorList>
            <person name="Zeaiter Z."/>
            <person name="Booth J.M."/>
            <person name="Prosdocimi E.M."/>
            <person name="Mapelli F."/>
            <person name="Fusi M."/>
            <person name="Daffonchio D."/>
            <person name="Borin S."/>
            <person name="Crotti E."/>
        </authorList>
    </citation>
    <scope>NUCLEOTIDE SEQUENCE [LARGE SCALE GENOMIC DNA]</scope>
    <source>
        <strain evidence="4">21D</strain>
    </source>
</reference>
<dbReference type="Proteomes" id="UP000234237">
    <property type="component" value="Chromosome"/>
</dbReference>
<keyword evidence="5" id="KW-1185">Reference proteome</keyword>